<protein>
    <submittedName>
        <fullName evidence="2">Uncharacterized protein</fullName>
    </submittedName>
</protein>
<keyword evidence="3" id="KW-1185">Reference proteome</keyword>
<keyword evidence="1" id="KW-0472">Membrane</keyword>
<evidence type="ECO:0000313" key="3">
    <source>
        <dbReference type="Proteomes" id="UP001066276"/>
    </source>
</evidence>
<feature type="transmembrane region" description="Helical" evidence="1">
    <location>
        <begin position="45"/>
        <end position="64"/>
    </location>
</feature>
<keyword evidence="1" id="KW-0812">Transmembrane</keyword>
<evidence type="ECO:0000313" key="2">
    <source>
        <dbReference type="EMBL" id="KAJ1101899.1"/>
    </source>
</evidence>
<accession>A0AAV7MHB0</accession>
<organism evidence="2 3">
    <name type="scientific">Pleurodeles waltl</name>
    <name type="common">Iberian ribbed newt</name>
    <dbReference type="NCBI Taxonomy" id="8319"/>
    <lineage>
        <taxon>Eukaryota</taxon>
        <taxon>Metazoa</taxon>
        <taxon>Chordata</taxon>
        <taxon>Craniata</taxon>
        <taxon>Vertebrata</taxon>
        <taxon>Euteleostomi</taxon>
        <taxon>Amphibia</taxon>
        <taxon>Batrachia</taxon>
        <taxon>Caudata</taxon>
        <taxon>Salamandroidea</taxon>
        <taxon>Salamandridae</taxon>
        <taxon>Pleurodelinae</taxon>
        <taxon>Pleurodeles</taxon>
    </lineage>
</organism>
<name>A0AAV7MHB0_PLEWA</name>
<keyword evidence="1" id="KW-1133">Transmembrane helix</keyword>
<dbReference type="AlphaFoldDB" id="A0AAV7MHB0"/>
<sequence>MGVLRVMYDPLKSGPRKKTLLRTASAFRGISAVAQNTTPLSPESAVLIFEALIVFAFLWLDTFFLGRENQRDSVCGETAFSLHPSALPGPRCVAPVAHRLPLRHRFGAISDVLFMGASWCANGVRRVD</sequence>
<dbReference type="EMBL" id="JANPWB010000014">
    <property type="protein sequence ID" value="KAJ1101899.1"/>
    <property type="molecule type" value="Genomic_DNA"/>
</dbReference>
<dbReference type="Proteomes" id="UP001066276">
    <property type="component" value="Chromosome 10"/>
</dbReference>
<proteinExistence type="predicted"/>
<reference evidence="2" key="1">
    <citation type="journal article" date="2022" name="bioRxiv">
        <title>Sequencing and chromosome-scale assembly of the giantPleurodeles waltlgenome.</title>
        <authorList>
            <person name="Brown T."/>
            <person name="Elewa A."/>
            <person name="Iarovenko S."/>
            <person name="Subramanian E."/>
            <person name="Araus A.J."/>
            <person name="Petzold A."/>
            <person name="Susuki M."/>
            <person name="Suzuki K.-i.T."/>
            <person name="Hayashi T."/>
            <person name="Toyoda A."/>
            <person name="Oliveira C."/>
            <person name="Osipova E."/>
            <person name="Leigh N.D."/>
            <person name="Simon A."/>
            <person name="Yun M.H."/>
        </authorList>
    </citation>
    <scope>NUCLEOTIDE SEQUENCE</scope>
    <source>
        <strain evidence="2">20211129_DDA</strain>
        <tissue evidence="2">Liver</tissue>
    </source>
</reference>
<gene>
    <name evidence="2" type="ORF">NDU88_006962</name>
</gene>
<comment type="caution">
    <text evidence="2">The sequence shown here is derived from an EMBL/GenBank/DDBJ whole genome shotgun (WGS) entry which is preliminary data.</text>
</comment>
<evidence type="ECO:0000256" key="1">
    <source>
        <dbReference type="SAM" id="Phobius"/>
    </source>
</evidence>